<dbReference type="InterPro" id="IPR009057">
    <property type="entry name" value="Homeodomain-like_sf"/>
</dbReference>
<evidence type="ECO:0000259" key="4">
    <source>
        <dbReference type="PROSITE" id="PS01124"/>
    </source>
</evidence>
<dbReference type="GO" id="GO:0043565">
    <property type="term" value="F:sequence-specific DNA binding"/>
    <property type="evidence" value="ECO:0007669"/>
    <property type="project" value="InterPro"/>
</dbReference>
<reference evidence="5" key="1">
    <citation type="submission" date="2019-03" db="EMBL/GenBank/DDBJ databases">
        <authorList>
            <person name="Ashton P.M."/>
            <person name="Dallman T."/>
            <person name="Nair S."/>
            <person name="De Pinna E."/>
            <person name="Peters T."/>
            <person name="Grant K."/>
        </authorList>
    </citation>
    <scope>NUCLEOTIDE SEQUENCE</scope>
    <source>
        <strain evidence="5">121460</strain>
    </source>
</reference>
<dbReference type="Pfam" id="PF12833">
    <property type="entry name" value="HTH_18"/>
    <property type="match status" value="1"/>
</dbReference>
<dbReference type="GO" id="GO:0003700">
    <property type="term" value="F:DNA-binding transcription factor activity"/>
    <property type="evidence" value="ECO:0007669"/>
    <property type="project" value="InterPro"/>
</dbReference>
<keyword evidence="2" id="KW-0238">DNA-binding</keyword>
<keyword evidence="3" id="KW-0804">Transcription</keyword>
<dbReference type="InterPro" id="IPR020449">
    <property type="entry name" value="Tscrpt_reg_AraC-type_HTH"/>
</dbReference>
<dbReference type="InterPro" id="IPR018060">
    <property type="entry name" value="HTH_AraC"/>
</dbReference>
<dbReference type="PRINTS" id="PR00032">
    <property type="entry name" value="HTHARAC"/>
</dbReference>
<keyword evidence="1" id="KW-0805">Transcription regulation</keyword>
<feature type="domain" description="HTH araC/xylS-type" evidence="4">
    <location>
        <begin position="59"/>
        <end position="156"/>
    </location>
</feature>
<dbReference type="PANTHER" id="PTHR43280">
    <property type="entry name" value="ARAC-FAMILY TRANSCRIPTIONAL REGULATOR"/>
    <property type="match status" value="1"/>
</dbReference>
<gene>
    <name evidence="5" type="ORF">E2Q46_22755</name>
</gene>
<dbReference type="AlphaFoldDB" id="A0A5H8S3E8"/>
<evidence type="ECO:0000256" key="3">
    <source>
        <dbReference type="ARBA" id="ARBA00023163"/>
    </source>
</evidence>
<dbReference type="PANTHER" id="PTHR43280:SF2">
    <property type="entry name" value="HTH-TYPE TRANSCRIPTIONAL REGULATOR EXSA"/>
    <property type="match status" value="1"/>
</dbReference>
<proteinExistence type="predicted"/>
<dbReference type="Gene3D" id="1.10.10.60">
    <property type="entry name" value="Homeodomain-like"/>
    <property type="match status" value="1"/>
</dbReference>
<dbReference type="InterPro" id="IPR018062">
    <property type="entry name" value="HTH_AraC-typ_CS"/>
</dbReference>
<organism evidence="5">
    <name type="scientific">Salmonella enterica subsp. enterica serovar Durham</name>
    <dbReference type="NCBI Taxonomy" id="1954178"/>
    <lineage>
        <taxon>Bacteria</taxon>
        <taxon>Pseudomonadati</taxon>
        <taxon>Pseudomonadota</taxon>
        <taxon>Gammaproteobacteria</taxon>
        <taxon>Enterobacterales</taxon>
        <taxon>Enterobacteriaceae</taxon>
        <taxon>Salmonella</taxon>
    </lineage>
</organism>
<dbReference type="EMBL" id="AAIFJK010000051">
    <property type="protein sequence ID" value="ECD6444813.1"/>
    <property type="molecule type" value="Genomic_DNA"/>
</dbReference>
<evidence type="ECO:0000256" key="1">
    <source>
        <dbReference type="ARBA" id="ARBA00023015"/>
    </source>
</evidence>
<dbReference type="PROSITE" id="PS00041">
    <property type="entry name" value="HTH_ARAC_FAMILY_1"/>
    <property type="match status" value="1"/>
</dbReference>
<evidence type="ECO:0000256" key="2">
    <source>
        <dbReference type="ARBA" id="ARBA00023125"/>
    </source>
</evidence>
<accession>A0A5H8S3E8</accession>
<evidence type="ECO:0000313" key="5">
    <source>
        <dbReference type="EMBL" id="ECD6444813.1"/>
    </source>
</evidence>
<dbReference type="SUPFAM" id="SSF46689">
    <property type="entry name" value="Homeodomain-like"/>
    <property type="match status" value="1"/>
</dbReference>
<protein>
    <submittedName>
        <fullName evidence="5">AraC family transcriptional regulator</fullName>
    </submittedName>
</protein>
<comment type="caution">
    <text evidence="5">The sequence shown here is derived from an EMBL/GenBank/DDBJ whole genome shotgun (WGS) entry which is preliminary data.</text>
</comment>
<sequence>MSWMILQYAQQNRRIKKTASIPGEIHNKVMMCFLLSFFIKINSNISCLFYAESSELISEKITKLVIDDYSKNWSIKELSSKLLMSSSSLKQKMYKEVGSVTDFINKLKLTESLRRLRRTNDSISTIANALGYKSPSYFTKVFKKYLNINPADIRLKQRK</sequence>
<dbReference type="SMART" id="SM00342">
    <property type="entry name" value="HTH_ARAC"/>
    <property type="match status" value="1"/>
</dbReference>
<name>A0A5H8S3E8_SALET</name>
<dbReference type="PROSITE" id="PS01124">
    <property type="entry name" value="HTH_ARAC_FAMILY_2"/>
    <property type="match status" value="1"/>
</dbReference>